<dbReference type="EMBL" id="JAEFCI010011304">
    <property type="protein sequence ID" value="KAG5456701.1"/>
    <property type="molecule type" value="Genomic_DNA"/>
</dbReference>
<accession>A0A8H7ZNQ2</accession>
<keyword evidence="2" id="KW-1185">Reference proteome</keyword>
<evidence type="ECO:0000313" key="2">
    <source>
        <dbReference type="Proteomes" id="UP000673691"/>
    </source>
</evidence>
<sequence length="71" mass="7676">MAHLPDEPWSYNYNSMIPPREDPVAFTARRMPARLVMPNGKSFLGIRLAKASSAAVTKASGGEAQPFSGRA</sequence>
<evidence type="ECO:0000313" key="1">
    <source>
        <dbReference type="EMBL" id="KAG5456701.1"/>
    </source>
</evidence>
<dbReference type="Proteomes" id="UP000673691">
    <property type="component" value="Unassembled WGS sequence"/>
</dbReference>
<proteinExistence type="predicted"/>
<name>A0A8H7ZNQ2_9FUNG</name>
<comment type="caution">
    <text evidence="1">The sequence shown here is derived from an EMBL/GenBank/DDBJ whole genome shotgun (WGS) entry which is preliminary data.</text>
</comment>
<reference evidence="1 2" key="1">
    <citation type="journal article" name="Sci. Rep.">
        <title>Genome-scale phylogenetic analyses confirm Olpidium as the closest living zoosporic fungus to the non-flagellated, terrestrial fungi.</title>
        <authorList>
            <person name="Chang Y."/>
            <person name="Rochon D."/>
            <person name="Sekimoto S."/>
            <person name="Wang Y."/>
            <person name="Chovatia M."/>
            <person name="Sandor L."/>
            <person name="Salamov A."/>
            <person name="Grigoriev I.V."/>
            <person name="Stajich J.E."/>
            <person name="Spatafora J.W."/>
        </authorList>
    </citation>
    <scope>NUCLEOTIDE SEQUENCE [LARGE SCALE GENOMIC DNA]</scope>
    <source>
        <strain evidence="1">S191</strain>
    </source>
</reference>
<organism evidence="1 2">
    <name type="scientific">Olpidium bornovanus</name>
    <dbReference type="NCBI Taxonomy" id="278681"/>
    <lineage>
        <taxon>Eukaryota</taxon>
        <taxon>Fungi</taxon>
        <taxon>Fungi incertae sedis</taxon>
        <taxon>Olpidiomycota</taxon>
        <taxon>Olpidiomycotina</taxon>
        <taxon>Olpidiomycetes</taxon>
        <taxon>Olpidiales</taxon>
        <taxon>Olpidiaceae</taxon>
        <taxon>Olpidium</taxon>
    </lineage>
</organism>
<gene>
    <name evidence="1" type="ORF">BJ554DRAFT_3481</name>
</gene>
<dbReference type="AlphaFoldDB" id="A0A8H7ZNQ2"/>
<protein>
    <submittedName>
        <fullName evidence="1">Uncharacterized protein</fullName>
    </submittedName>
</protein>